<organism evidence="2 3">
    <name type="scientific">Rubrivivax albus</name>
    <dbReference type="NCBI Taxonomy" id="2499835"/>
    <lineage>
        <taxon>Bacteria</taxon>
        <taxon>Pseudomonadati</taxon>
        <taxon>Pseudomonadota</taxon>
        <taxon>Betaproteobacteria</taxon>
        <taxon>Burkholderiales</taxon>
        <taxon>Sphaerotilaceae</taxon>
        <taxon>Rubrivivax</taxon>
    </lineage>
</organism>
<name>A0A437JU50_9BURK</name>
<sequence length="72" mass="7662">MASTRAAPVHAPKGVRADLPIYLLSFVVFLLIAFAGALLGQPWRSWLPGAEGVKSLFGGVNAAVYTFMSNIQ</sequence>
<comment type="caution">
    <text evidence="2">The sequence shown here is derived from an EMBL/GenBank/DDBJ whole genome shotgun (WGS) entry which is preliminary data.</text>
</comment>
<dbReference type="EMBL" id="SACT01000004">
    <property type="protein sequence ID" value="RVT50785.1"/>
    <property type="molecule type" value="Genomic_DNA"/>
</dbReference>
<keyword evidence="1" id="KW-1133">Transmembrane helix</keyword>
<feature type="transmembrane region" description="Helical" evidence="1">
    <location>
        <begin position="20"/>
        <end position="39"/>
    </location>
</feature>
<proteinExistence type="predicted"/>
<keyword evidence="3" id="KW-1185">Reference proteome</keyword>
<reference evidence="2 3" key="1">
    <citation type="submission" date="2019-01" db="EMBL/GenBank/DDBJ databases">
        <authorList>
            <person name="Chen W.-M."/>
        </authorList>
    </citation>
    <scope>NUCLEOTIDE SEQUENCE [LARGE SCALE GENOMIC DNA]</scope>
    <source>
        <strain evidence="2 3">ICH-3</strain>
    </source>
</reference>
<accession>A0A437JU50</accession>
<dbReference type="RefSeq" id="WP_128198811.1">
    <property type="nucleotide sequence ID" value="NZ_SACT01000004.1"/>
</dbReference>
<dbReference type="AlphaFoldDB" id="A0A437JU50"/>
<protein>
    <submittedName>
        <fullName evidence="2">Uncharacterized protein</fullName>
    </submittedName>
</protein>
<keyword evidence="1" id="KW-0472">Membrane</keyword>
<evidence type="ECO:0000313" key="3">
    <source>
        <dbReference type="Proteomes" id="UP000288178"/>
    </source>
</evidence>
<gene>
    <name evidence="2" type="ORF">ENE75_13280</name>
</gene>
<evidence type="ECO:0000256" key="1">
    <source>
        <dbReference type="SAM" id="Phobius"/>
    </source>
</evidence>
<keyword evidence="1" id="KW-0812">Transmembrane</keyword>
<dbReference type="Proteomes" id="UP000288178">
    <property type="component" value="Unassembled WGS sequence"/>
</dbReference>
<evidence type="ECO:0000313" key="2">
    <source>
        <dbReference type="EMBL" id="RVT50785.1"/>
    </source>
</evidence>
<dbReference type="OrthoDB" id="8911126at2"/>